<feature type="signal peptide" evidence="1">
    <location>
        <begin position="1"/>
        <end position="17"/>
    </location>
</feature>
<accession>A0A6B0UBL5</accession>
<protein>
    <submittedName>
        <fullName evidence="2">Putative secreted protein</fullName>
    </submittedName>
</protein>
<proteinExistence type="predicted"/>
<name>A0A6B0UBL5_IXORI</name>
<organism evidence="2">
    <name type="scientific">Ixodes ricinus</name>
    <name type="common">Common tick</name>
    <name type="synonym">Acarus ricinus</name>
    <dbReference type="NCBI Taxonomy" id="34613"/>
    <lineage>
        <taxon>Eukaryota</taxon>
        <taxon>Metazoa</taxon>
        <taxon>Ecdysozoa</taxon>
        <taxon>Arthropoda</taxon>
        <taxon>Chelicerata</taxon>
        <taxon>Arachnida</taxon>
        <taxon>Acari</taxon>
        <taxon>Parasitiformes</taxon>
        <taxon>Ixodida</taxon>
        <taxon>Ixodoidea</taxon>
        <taxon>Ixodidae</taxon>
        <taxon>Ixodinae</taxon>
        <taxon>Ixodes</taxon>
    </lineage>
</organism>
<dbReference type="AlphaFoldDB" id="A0A6B0UBL5"/>
<feature type="chain" id="PRO_5025524317" evidence="1">
    <location>
        <begin position="18"/>
        <end position="91"/>
    </location>
</feature>
<evidence type="ECO:0000313" key="2">
    <source>
        <dbReference type="EMBL" id="MXU86474.1"/>
    </source>
</evidence>
<reference evidence="2" key="1">
    <citation type="submission" date="2019-12" db="EMBL/GenBank/DDBJ databases">
        <title>An insight into the sialome of adult female Ixodes ricinus ticks feeding for 6 days.</title>
        <authorList>
            <person name="Perner J."/>
            <person name="Ribeiro J.M.C."/>
        </authorList>
    </citation>
    <scope>NUCLEOTIDE SEQUENCE</scope>
    <source>
        <strain evidence="2">Semi-engorged</strain>
        <tissue evidence="2">Salivary glands</tissue>
    </source>
</reference>
<evidence type="ECO:0000256" key="1">
    <source>
        <dbReference type="SAM" id="SignalP"/>
    </source>
</evidence>
<keyword evidence="1" id="KW-0732">Signal</keyword>
<sequence>MCAVRLLLRLLCESAACSCASRYLVYSADRGASGPLAGACSAASSCPTCSSSLSTLWNSSLSSWMASTRSLVAVGQTQSLAQHCITSWGTP</sequence>
<dbReference type="EMBL" id="GIFC01004391">
    <property type="protein sequence ID" value="MXU86474.1"/>
    <property type="molecule type" value="Transcribed_RNA"/>
</dbReference>